<reference evidence="2 3" key="1">
    <citation type="submission" date="2016-07" db="EMBL/GenBank/DDBJ databases">
        <authorList>
            <person name="Lefevre C.T."/>
        </authorList>
    </citation>
    <scope>NUCLEOTIDE SEQUENCE [LARGE SCALE GENOMIC DNA]</scope>
    <source>
        <strain evidence="2">PR1</strain>
    </source>
</reference>
<dbReference type="InterPro" id="IPR030395">
    <property type="entry name" value="GP_PDE_dom"/>
</dbReference>
<sequence>MLMAPIIGHRGCAGHAPENTLAGIRDAERVGCRWVEADATLLADETVVLFHDDTLDRCTDKSGFIREIDWIEALKLDAGRWFGDGRFVGERIPLLSDGIDCCRALKLGFNIELKTHRGEGEHLGQAVAAQLSSTENILVSSYDQNALTSFRKTQNDCPLGIIYDDLPKDWIKLADDLKAASIHLWAKHLSKEAIDEVKATGRDVYVFTLNDRLEAKRLWAMGVDGVFSDLPDCVMLEA</sequence>
<dbReference type="InterPro" id="IPR017946">
    <property type="entry name" value="PLC-like_Pdiesterase_TIM-brl"/>
</dbReference>
<dbReference type="EMBL" id="FLYE01000046">
    <property type="protein sequence ID" value="SCA57741.1"/>
    <property type="molecule type" value="Genomic_DNA"/>
</dbReference>
<organism evidence="2 3">
    <name type="scientific">Candidatus Terasakiella magnetica</name>
    <dbReference type="NCBI Taxonomy" id="1867952"/>
    <lineage>
        <taxon>Bacteria</taxon>
        <taxon>Pseudomonadati</taxon>
        <taxon>Pseudomonadota</taxon>
        <taxon>Alphaproteobacteria</taxon>
        <taxon>Rhodospirillales</taxon>
        <taxon>Terasakiellaceae</taxon>
        <taxon>Terasakiella</taxon>
    </lineage>
</organism>
<dbReference type="RefSeq" id="WP_069189760.1">
    <property type="nucleotide sequence ID" value="NZ_FLYE01000046.1"/>
</dbReference>
<dbReference type="GO" id="GO:0006629">
    <property type="term" value="P:lipid metabolic process"/>
    <property type="evidence" value="ECO:0007669"/>
    <property type="project" value="InterPro"/>
</dbReference>
<dbReference type="Gene3D" id="3.20.20.190">
    <property type="entry name" value="Phosphatidylinositol (PI) phosphodiesterase"/>
    <property type="match status" value="1"/>
</dbReference>
<accession>A0A1C3RKJ3</accession>
<dbReference type="Pfam" id="PF03009">
    <property type="entry name" value="GDPD"/>
    <property type="match status" value="1"/>
</dbReference>
<dbReference type="PROSITE" id="PS51704">
    <property type="entry name" value="GP_PDE"/>
    <property type="match status" value="1"/>
</dbReference>
<name>A0A1C3RKJ3_9PROT</name>
<evidence type="ECO:0000259" key="1">
    <source>
        <dbReference type="PROSITE" id="PS51704"/>
    </source>
</evidence>
<proteinExistence type="predicted"/>
<dbReference type="PANTHER" id="PTHR46211:SF1">
    <property type="entry name" value="GLYCEROPHOSPHODIESTER PHOSPHODIESTERASE, CYTOPLASMIC"/>
    <property type="match status" value="1"/>
</dbReference>
<dbReference type="GO" id="GO:0008081">
    <property type="term" value="F:phosphoric diester hydrolase activity"/>
    <property type="evidence" value="ECO:0007669"/>
    <property type="project" value="InterPro"/>
</dbReference>
<dbReference type="AlphaFoldDB" id="A0A1C3RKJ3"/>
<evidence type="ECO:0000313" key="3">
    <source>
        <dbReference type="Proteomes" id="UP000231658"/>
    </source>
</evidence>
<dbReference type="OrthoDB" id="1854250at2"/>
<dbReference type="SUPFAM" id="SSF51695">
    <property type="entry name" value="PLC-like phosphodiesterases"/>
    <property type="match status" value="1"/>
</dbReference>
<gene>
    <name evidence="2" type="ORF">MTBPR1_70013</name>
</gene>
<feature type="domain" description="GP-PDE" evidence="1">
    <location>
        <begin position="4"/>
        <end position="238"/>
    </location>
</feature>
<evidence type="ECO:0000313" key="2">
    <source>
        <dbReference type="EMBL" id="SCA57741.1"/>
    </source>
</evidence>
<keyword evidence="3" id="KW-1185">Reference proteome</keyword>
<dbReference type="PANTHER" id="PTHR46211">
    <property type="entry name" value="GLYCEROPHOSPHORYL DIESTER PHOSPHODIESTERASE"/>
    <property type="match status" value="1"/>
</dbReference>
<dbReference type="Proteomes" id="UP000231658">
    <property type="component" value="Unassembled WGS sequence"/>
</dbReference>
<protein>
    <submittedName>
        <fullName evidence="2">Putative Glycerophosphoryl diester phosphodiesterase</fullName>
    </submittedName>
</protein>
<dbReference type="STRING" id="1867952.MTBPR1_70013"/>